<reference evidence="11" key="1">
    <citation type="submission" date="2013-11" db="EMBL/GenBank/DDBJ databases">
        <title>Identification of a nuclear localization signal and nuclear export signal of the umbraviral long-distance RNA movement protein.</title>
        <authorList>
            <person name="Yuan C.-Z."/>
            <person name="Ji X.-L."/>
        </authorList>
    </citation>
    <scope>NUCLEOTIDE SEQUENCE</scope>
</reference>
<dbReference type="EC" id="1.-.-.-" evidence="10"/>
<dbReference type="EMBL" id="KF907190">
    <property type="protein sequence ID" value="AIU94752.1"/>
    <property type="molecule type" value="mRNA"/>
</dbReference>
<dbReference type="GO" id="GO:0050661">
    <property type="term" value="F:NADP binding"/>
    <property type="evidence" value="ECO:0007669"/>
    <property type="project" value="InterPro"/>
</dbReference>
<dbReference type="InterPro" id="IPR020946">
    <property type="entry name" value="Flavin_mOase-like"/>
</dbReference>
<dbReference type="AlphaFoldDB" id="A0A0A0QXJ0"/>
<comment type="cofactor">
    <cofactor evidence="1 10">
        <name>FAD</name>
        <dbReference type="ChEBI" id="CHEBI:57692"/>
    </cofactor>
</comment>
<dbReference type="PRINTS" id="PR00469">
    <property type="entry name" value="PNDRDTASEII"/>
</dbReference>
<keyword evidence="6" id="KW-0521">NADP</keyword>
<dbReference type="GO" id="GO:0050660">
    <property type="term" value="F:flavin adenine dinucleotide binding"/>
    <property type="evidence" value="ECO:0007669"/>
    <property type="project" value="InterPro"/>
</dbReference>
<evidence type="ECO:0000313" key="11">
    <source>
        <dbReference type="EMBL" id="AIU94752.1"/>
    </source>
</evidence>
<evidence type="ECO:0000256" key="2">
    <source>
        <dbReference type="ARBA" id="ARBA00004814"/>
    </source>
</evidence>
<dbReference type="PRINTS" id="PR00368">
    <property type="entry name" value="FADPNR"/>
</dbReference>
<evidence type="ECO:0000256" key="5">
    <source>
        <dbReference type="ARBA" id="ARBA00022827"/>
    </source>
</evidence>
<evidence type="ECO:0000256" key="7">
    <source>
        <dbReference type="ARBA" id="ARBA00023002"/>
    </source>
</evidence>
<dbReference type="Gene3D" id="3.50.50.60">
    <property type="entry name" value="FAD/NAD(P)-binding domain"/>
    <property type="match status" value="1"/>
</dbReference>
<dbReference type="GO" id="GO:0004499">
    <property type="term" value="F:N,N-dimethylaniline monooxygenase activity"/>
    <property type="evidence" value="ECO:0007669"/>
    <property type="project" value="InterPro"/>
</dbReference>
<protein>
    <recommendedName>
        <fullName evidence="10">Flavin-containing monooxygenase</fullName>
        <ecNumber evidence="10">1.-.-.-</ecNumber>
    </recommendedName>
</protein>
<dbReference type="GO" id="GO:0009851">
    <property type="term" value="P:auxin biosynthetic process"/>
    <property type="evidence" value="ECO:0007669"/>
    <property type="project" value="UniProtKB-KW"/>
</dbReference>
<comment type="similarity">
    <text evidence="3 10">Belongs to the FMO family.</text>
</comment>
<comment type="pathway">
    <text evidence="2">Plant hormone metabolism; auxin biosynthesis.</text>
</comment>
<dbReference type="InterPro" id="IPR036188">
    <property type="entry name" value="FAD/NAD-bd_sf"/>
</dbReference>
<evidence type="ECO:0000256" key="8">
    <source>
        <dbReference type="ARBA" id="ARBA00023070"/>
    </source>
</evidence>
<dbReference type="PANTHER" id="PTHR43539:SF52">
    <property type="entry name" value="FLAVIN-CONTAINING MONOOXYGENASE"/>
    <property type="match status" value="1"/>
</dbReference>
<evidence type="ECO:0000256" key="9">
    <source>
        <dbReference type="ARBA" id="ARBA00047707"/>
    </source>
</evidence>
<sequence length="377" mass="42142">MKAEEAQVIIAGAGTSGLATAACLTSLSIPYIILERDDCVASLWAKRGYDRLKLHLDKQICQLPKIPFPPSFPTYVPRELFLDYLNDYKSRFQIHPLYGRTVESAAYDAASEKWIVKARNKNSRDMVEECYSGRFLVVATGETADPFVPANIDGLEGFGGEVLHSTEYKTGKDFKGKRVLVVGSGNSGMEIALDLADHGANTSIIVRSPVHFLTREIMSWCGYLFKYLPFKVVEYLAVMLSRLFLGDMTKYGIPKPQEGPFTMKRKYGKFPVIDVGTCKKIKRGEIQVLNAEIKSIRGNEVLLKNGKSYHFDSIVFCTGFKRSTHLWLKDDSLLNDDGFADHWKGKNGLYSVGLSRRGFFGANMDAQNVANDIKSLL</sequence>
<dbReference type="PANTHER" id="PTHR43539">
    <property type="entry name" value="FLAVIN-BINDING MONOOXYGENASE-LIKE PROTEIN (AFU_ORTHOLOGUE AFUA_4G09220)"/>
    <property type="match status" value="1"/>
</dbReference>
<keyword evidence="7 10" id="KW-0560">Oxidoreductase</keyword>
<keyword evidence="10 11" id="KW-0503">Monooxygenase</keyword>
<dbReference type="SUPFAM" id="SSF51905">
    <property type="entry name" value="FAD/NAD(P)-binding domain"/>
    <property type="match status" value="2"/>
</dbReference>
<evidence type="ECO:0000256" key="6">
    <source>
        <dbReference type="ARBA" id="ARBA00022857"/>
    </source>
</evidence>
<dbReference type="InterPro" id="IPR050982">
    <property type="entry name" value="Auxin_biosynth/cation_transpt"/>
</dbReference>
<comment type="catalytic activity">
    <reaction evidence="9">
        <text>indole-3-pyruvate + NADPH + O2 + H(+) = (indol-3-yl)acetate + CO2 + NADP(+) + H2O</text>
        <dbReference type="Rhea" id="RHEA:34331"/>
        <dbReference type="ChEBI" id="CHEBI:15377"/>
        <dbReference type="ChEBI" id="CHEBI:15378"/>
        <dbReference type="ChEBI" id="CHEBI:15379"/>
        <dbReference type="ChEBI" id="CHEBI:16526"/>
        <dbReference type="ChEBI" id="CHEBI:17640"/>
        <dbReference type="ChEBI" id="CHEBI:30854"/>
        <dbReference type="ChEBI" id="CHEBI:57783"/>
        <dbReference type="ChEBI" id="CHEBI:58349"/>
        <dbReference type="EC" id="1.14.13.168"/>
    </reaction>
</comment>
<evidence type="ECO:0000256" key="1">
    <source>
        <dbReference type="ARBA" id="ARBA00001974"/>
    </source>
</evidence>
<evidence type="ECO:0000256" key="3">
    <source>
        <dbReference type="ARBA" id="ARBA00009183"/>
    </source>
</evidence>
<organism evidence="11">
    <name type="scientific">Morus alba var. multicaulis</name>
    <dbReference type="NCBI Taxonomy" id="170012"/>
    <lineage>
        <taxon>Eukaryota</taxon>
        <taxon>Viridiplantae</taxon>
        <taxon>Streptophyta</taxon>
        <taxon>Embryophyta</taxon>
        <taxon>Tracheophyta</taxon>
        <taxon>Spermatophyta</taxon>
        <taxon>Magnoliopsida</taxon>
        <taxon>eudicotyledons</taxon>
        <taxon>Gunneridae</taxon>
        <taxon>Pentapetalae</taxon>
        <taxon>rosids</taxon>
        <taxon>fabids</taxon>
        <taxon>Rosales</taxon>
        <taxon>Moraceae</taxon>
        <taxon>Moreae</taxon>
        <taxon>Morus</taxon>
    </lineage>
</organism>
<name>A0A0A0QXJ0_MORAL</name>
<keyword evidence="4 10" id="KW-0285">Flavoprotein</keyword>
<dbReference type="PROSITE" id="PS51257">
    <property type="entry name" value="PROKAR_LIPOPROTEIN"/>
    <property type="match status" value="1"/>
</dbReference>
<dbReference type="GO" id="GO:0103075">
    <property type="term" value="F:indole-3-pyruvate monooxygenase activity"/>
    <property type="evidence" value="ECO:0007669"/>
    <property type="project" value="UniProtKB-EC"/>
</dbReference>
<dbReference type="PIRSF" id="PIRSF000332">
    <property type="entry name" value="FMO"/>
    <property type="match status" value="1"/>
</dbReference>
<proteinExistence type="evidence at transcript level"/>
<dbReference type="Pfam" id="PF00743">
    <property type="entry name" value="FMO-like"/>
    <property type="match status" value="1"/>
</dbReference>
<dbReference type="InterPro" id="IPR000960">
    <property type="entry name" value="Flavin_mOase"/>
</dbReference>
<evidence type="ECO:0000256" key="4">
    <source>
        <dbReference type="ARBA" id="ARBA00022630"/>
    </source>
</evidence>
<keyword evidence="8" id="KW-0073">Auxin biosynthesis</keyword>
<evidence type="ECO:0000256" key="10">
    <source>
        <dbReference type="RuleBase" id="RU361177"/>
    </source>
</evidence>
<accession>A0A0A0QXJ0</accession>
<keyword evidence="5 10" id="KW-0274">FAD</keyword>